<sequence>MKPETRLVHAGRDPGKNFGVVNPPVYRASTILFPTTAEFERRRERKYTGFYYGTHGTPTTFALAEAVAELSGGHRSLITSSGLSAITQALTAFLRQGDHLLVADTVYEPTRTFCTSVLARFGVEVTFYDPHAGAEIGALMRPRTRVVYAESPGSQTFEVQDVPAIARAAHERGAVVLFDNTWATPLNFRSFEHGVDVEIQAATKYLAGHSDLLLGVITARTEEHFRTVKDGLGDFGDCVAPDLCYETLRGLRTLAVRLRRHERSALEVAHWLARRPEVARVLHPALPETPGHALWKRDFLGASSLFGVLLRTASTGAVAAMLDGLRLFKIGASFGGFESLIIPTSPAANRTARPWREPGLLLRLHVGLEAAEDLIADLEAGFDRLSAAS</sequence>
<dbReference type="GO" id="GO:0030170">
    <property type="term" value="F:pyridoxal phosphate binding"/>
    <property type="evidence" value="ECO:0007669"/>
    <property type="project" value="InterPro"/>
</dbReference>
<evidence type="ECO:0000256" key="10">
    <source>
        <dbReference type="ARBA" id="ARBA00048780"/>
    </source>
</evidence>
<dbReference type="Gene3D" id="3.40.640.10">
    <property type="entry name" value="Type I PLP-dependent aspartate aminotransferase-like (Major domain)"/>
    <property type="match status" value="1"/>
</dbReference>
<dbReference type="EC" id="4.4.1.2" evidence="6"/>
<keyword evidence="4 14" id="KW-0456">Lyase</keyword>
<evidence type="ECO:0000256" key="12">
    <source>
        <dbReference type="PIRSR" id="PIRSR001434-2"/>
    </source>
</evidence>
<comment type="catalytic activity">
    <reaction evidence="11">
        <text>L-methionine + H2O = methanethiol + 2-oxobutanoate + NH4(+)</text>
        <dbReference type="Rhea" id="RHEA:23800"/>
        <dbReference type="ChEBI" id="CHEBI:15377"/>
        <dbReference type="ChEBI" id="CHEBI:16007"/>
        <dbReference type="ChEBI" id="CHEBI:16763"/>
        <dbReference type="ChEBI" id="CHEBI:28938"/>
        <dbReference type="ChEBI" id="CHEBI:57844"/>
        <dbReference type="EC" id="4.4.1.11"/>
    </reaction>
    <physiologicalReaction direction="left-to-right" evidence="11">
        <dbReference type="Rhea" id="RHEA:23801"/>
    </physiologicalReaction>
</comment>
<evidence type="ECO:0000256" key="6">
    <source>
        <dbReference type="ARBA" id="ARBA00047175"/>
    </source>
</evidence>
<comment type="catalytic activity">
    <reaction evidence="8">
        <text>L,L-cystathionine + H2O = L-homocysteine + pyruvate + NH4(+)</text>
        <dbReference type="Rhea" id="RHEA:13965"/>
        <dbReference type="ChEBI" id="CHEBI:15361"/>
        <dbReference type="ChEBI" id="CHEBI:15377"/>
        <dbReference type="ChEBI" id="CHEBI:28938"/>
        <dbReference type="ChEBI" id="CHEBI:58161"/>
        <dbReference type="ChEBI" id="CHEBI:58199"/>
    </reaction>
</comment>
<dbReference type="InterPro" id="IPR000277">
    <property type="entry name" value="Cys/Met-Metab_PyrdxlP-dep_enz"/>
</dbReference>
<evidence type="ECO:0000256" key="1">
    <source>
        <dbReference type="ARBA" id="ARBA00001933"/>
    </source>
</evidence>
<evidence type="ECO:0000256" key="2">
    <source>
        <dbReference type="ARBA" id="ARBA00009077"/>
    </source>
</evidence>
<dbReference type="GO" id="GO:0019450">
    <property type="term" value="P:L-cysteine catabolic process to pyruvate"/>
    <property type="evidence" value="ECO:0007669"/>
    <property type="project" value="TreeGrafter"/>
</dbReference>
<dbReference type="PANTHER" id="PTHR43500">
    <property type="entry name" value="CYSTATHIONINE BETA-LYASE-RELATED"/>
    <property type="match status" value="1"/>
</dbReference>
<dbReference type="PIRSF" id="PIRSF001434">
    <property type="entry name" value="CGS"/>
    <property type="match status" value="1"/>
</dbReference>
<comment type="pathway">
    <text evidence="5">Amino-acid biosynthesis; L-methionine biosynthesis via de novo pathway; L-homocysteine from L-cystathionine: step 1/1.</text>
</comment>
<evidence type="ECO:0000313" key="14">
    <source>
        <dbReference type="EMBL" id="TMI90761.1"/>
    </source>
</evidence>
<evidence type="ECO:0000256" key="7">
    <source>
        <dbReference type="ARBA" id="ARBA00047199"/>
    </source>
</evidence>
<dbReference type="InterPro" id="IPR015424">
    <property type="entry name" value="PyrdxlP-dep_Trfase"/>
</dbReference>
<dbReference type="GO" id="GO:0019346">
    <property type="term" value="P:transsulfuration"/>
    <property type="evidence" value="ECO:0007669"/>
    <property type="project" value="InterPro"/>
</dbReference>
<reference evidence="14 15" key="1">
    <citation type="journal article" date="2019" name="Nat. Microbiol.">
        <title>Mediterranean grassland soil C-N compound turnover is dependent on rainfall and depth, and is mediated by genomically divergent microorganisms.</title>
        <authorList>
            <person name="Diamond S."/>
            <person name="Andeer P.F."/>
            <person name="Li Z."/>
            <person name="Crits-Christoph A."/>
            <person name="Burstein D."/>
            <person name="Anantharaman K."/>
            <person name="Lane K.R."/>
            <person name="Thomas B.C."/>
            <person name="Pan C."/>
            <person name="Northen T.R."/>
            <person name="Banfield J.F."/>
        </authorList>
    </citation>
    <scope>NUCLEOTIDE SEQUENCE [LARGE SCALE GENOMIC DNA]</scope>
    <source>
        <strain evidence="14">NP_3</strain>
    </source>
</reference>
<dbReference type="InterPro" id="IPR015421">
    <property type="entry name" value="PyrdxlP-dep_Trfase_major"/>
</dbReference>
<accession>A0A537K4R0</accession>
<dbReference type="GO" id="GO:0018826">
    <property type="term" value="F:methionine gamma-lyase activity"/>
    <property type="evidence" value="ECO:0007669"/>
    <property type="project" value="UniProtKB-EC"/>
</dbReference>
<comment type="catalytic activity">
    <reaction evidence="9">
        <text>an S-substituted L-cysteine + H2O = a thiol + pyruvate + NH4(+)</text>
        <dbReference type="Rhea" id="RHEA:18121"/>
        <dbReference type="ChEBI" id="CHEBI:15361"/>
        <dbReference type="ChEBI" id="CHEBI:15377"/>
        <dbReference type="ChEBI" id="CHEBI:28938"/>
        <dbReference type="ChEBI" id="CHEBI:29256"/>
        <dbReference type="ChEBI" id="CHEBI:58717"/>
        <dbReference type="EC" id="4.4.1.13"/>
    </reaction>
</comment>
<evidence type="ECO:0000256" key="11">
    <source>
        <dbReference type="ARBA" id="ARBA00052699"/>
    </source>
</evidence>
<dbReference type="Pfam" id="PF01053">
    <property type="entry name" value="Cys_Met_Meta_PP"/>
    <property type="match status" value="1"/>
</dbReference>
<dbReference type="InterPro" id="IPR006233">
    <property type="entry name" value="Cys_b_lyase_bac"/>
</dbReference>
<protein>
    <recommendedName>
        <fullName evidence="6">homocysteine desulfhydrase</fullName>
        <ecNumber evidence="6">4.4.1.2</ecNumber>
    </recommendedName>
    <alternativeName>
        <fullName evidence="7">Homocysteine desulfhydrase</fullName>
    </alternativeName>
</protein>
<dbReference type="EMBL" id="VBAK01000107">
    <property type="protein sequence ID" value="TMI90761.1"/>
    <property type="molecule type" value="Genomic_DNA"/>
</dbReference>
<dbReference type="Gene3D" id="3.90.1150.10">
    <property type="entry name" value="Aspartate Aminotransferase, domain 1"/>
    <property type="match status" value="1"/>
</dbReference>
<feature type="modified residue" description="N6-(pyridoxal phosphate)lysine" evidence="12">
    <location>
        <position position="204"/>
    </location>
</feature>
<dbReference type="NCBIfam" id="TIGR01324">
    <property type="entry name" value="cysta_beta_ly_B"/>
    <property type="match status" value="1"/>
</dbReference>
<dbReference type="PROSITE" id="PS00868">
    <property type="entry name" value="CYS_MET_METAB_PP"/>
    <property type="match status" value="1"/>
</dbReference>
<evidence type="ECO:0000256" key="3">
    <source>
        <dbReference type="ARBA" id="ARBA00022898"/>
    </source>
</evidence>
<evidence type="ECO:0000256" key="5">
    <source>
        <dbReference type="ARBA" id="ARBA00046315"/>
    </source>
</evidence>
<dbReference type="SUPFAM" id="SSF53383">
    <property type="entry name" value="PLP-dependent transferases"/>
    <property type="match status" value="1"/>
</dbReference>
<comment type="catalytic activity">
    <reaction evidence="10">
        <text>L-homocysteine + H2O = 2-oxobutanoate + hydrogen sulfide + NH4(+) + H(+)</text>
        <dbReference type="Rhea" id="RHEA:14501"/>
        <dbReference type="ChEBI" id="CHEBI:15377"/>
        <dbReference type="ChEBI" id="CHEBI:15378"/>
        <dbReference type="ChEBI" id="CHEBI:16763"/>
        <dbReference type="ChEBI" id="CHEBI:28938"/>
        <dbReference type="ChEBI" id="CHEBI:29919"/>
        <dbReference type="ChEBI" id="CHEBI:58199"/>
        <dbReference type="EC" id="4.4.1.2"/>
    </reaction>
    <physiologicalReaction direction="left-to-right" evidence="10">
        <dbReference type="Rhea" id="RHEA:14502"/>
    </physiologicalReaction>
</comment>
<evidence type="ECO:0000256" key="9">
    <source>
        <dbReference type="ARBA" id="ARBA00047625"/>
    </source>
</evidence>
<dbReference type="InterPro" id="IPR054542">
    <property type="entry name" value="Cys_met_metab_PP"/>
</dbReference>
<dbReference type="InterPro" id="IPR015422">
    <property type="entry name" value="PyrdxlP-dep_Trfase_small"/>
</dbReference>
<dbReference type="Proteomes" id="UP000318509">
    <property type="component" value="Unassembled WGS sequence"/>
</dbReference>
<gene>
    <name evidence="14" type="primary">metC</name>
    <name evidence="14" type="ORF">E6H00_05940</name>
</gene>
<comment type="cofactor">
    <cofactor evidence="1 13">
        <name>pyridoxal 5'-phosphate</name>
        <dbReference type="ChEBI" id="CHEBI:597326"/>
    </cofactor>
</comment>
<evidence type="ECO:0000313" key="15">
    <source>
        <dbReference type="Proteomes" id="UP000318509"/>
    </source>
</evidence>
<evidence type="ECO:0000256" key="8">
    <source>
        <dbReference type="ARBA" id="ARBA00047517"/>
    </source>
</evidence>
<evidence type="ECO:0000256" key="4">
    <source>
        <dbReference type="ARBA" id="ARBA00023239"/>
    </source>
</evidence>
<dbReference type="PANTHER" id="PTHR43500:SF1">
    <property type="entry name" value="CYSTATHIONINE BETA-LYASE-RELATED"/>
    <property type="match status" value="1"/>
</dbReference>
<dbReference type="FunFam" id="3.40.640.10:FF:000046">
    <property type="entry name" value="Cystathionine gamma-lyase"/>
    <property type="match status" value="1"/>
</dbReference>
<evidence type="ECO:0000256" key="13">
    <source>
        <dbReference type="RuleBase" id="RU362118"/>
    </source>
</evidence>
<comment type="caution">
    <text evidence="14">The sequence shown here is derived from an EMBL/GenBank/DDBJ whole genome shotgun (WGS) entry which is preliminary data.</text>
</comment>
<dbReference type="GO" id="GO:0047982">
    <property type="term" value="F:homocysteine desulfhydrase activity"/>
    <property type="evidence" value="ECO:0007669"/>
    <property type="project" value="UniProtKB-EC"/>
</dbReference>
<dbReference type="CDD" id="cd00614">
    <property type="entry name" value="CGS_like"/>
    <property type="match status" value="1"/>
</dbReference>
<dbReference type="AlphaFoldDB" id="A0A537K4R0"/>
<proteinExistence type="inferred from homology"/>
<keyword evidence="3 12" id="KW-0663">Pyridoxal phosphate</keyword>
<name>A0A537K4R0_9BACT</name>
<organism evidence="14 15">
    <name type="scientific">Candidatus Segetimicrobium genomatis</name>
    <dbReference type="NCBI Taxonomy" id="2569760"/>
    <lineage>
        <taxon>Bacteria</taxon>
        <taxon>Bacillati</taxon>
        <taxon>Candidatus Sysuimicrobiota</taxon>
        <taxon>Candidatus Sysuimicrobiia</taxon>
        <taxon>Candidatus Sysuimicrobiales</taxon>
        <taxon>Candidatus Segetimicrobiaceae</taxon>
        <taxon>Candidatus Segetimicrobium</taxon>
    </lineage>
</organism>
<dbReference type="GO" id="GO:0047804">
    <property type="term" value="F:cysteine-S-conjugate beta-lyase activity"/>
    <property type="evidence" value="ECO:0007669"/>
    <property type="project" value="UniProtKB-EC"/>
</dbReference>
<comment type="similarity">
    <text evidence="2 13">Belongs to the trans-sulfuration enzymes family.</text>
</comment>